<evidence type="ECO:0000256" key="1">
    <source>
        <dbReference type="SAM" id="MobiDB-lite"/>
    </source>
</evidence>
<feature type="compositionally biased region" description="Basic residues" evidence="1">
    <location>
        <begin position="379"/>
        <end position="403"/>
    </location>
</feature>
<dbReference type="Proteomes" id="UP001283361">
    <property type="component" value="Unassembled WGS sequence"/>
</dbReference>
<dbReference type="PANTHER" id="PTHR15131:SF3">
    <property type="entry name" value="SNRNA-ACTIVATING PROTEIN COMPLEX SUBUNIT 1"/>
    <property type="match status" value="1"/>
</dbReference>
<feature type="compositionally biased region" description="Polar residues" evidence="1">
    <location>
        <begin position="404"/>
        <end position="413"/>
    </location>
</feature>
<comment type="caution">
    <text evidence="2">The sequence shown here is derived from an EMBL/GenBank/DDBJ whole genome shotgun (WGS) entry which is preliminary data.</text>
</comment>
<gene>
    <name evidence="2" type="ORF">RRG08_056804</name>
</gene>
<keyword evidence="3" id="KW-1185">Reference proteome</keyword>
<feature type="compositionally biased region" description="Polar residues" evidence="1">
    <location>
        <begin position="716"/>
        <end position="725"/>
    </location>
</feature>
<evidence type="ECO:0008006" key="4">
    <source>
        <dbReference type="Google" id="ProtNLM"/>
    </source>
</evidence>
<dbReference type="GO" id="GO:0042795">
    <property type="term" value="P:snRNA transcription by RNA polymerase II"/>
    <property type="evidence" value="ECO:0007669"/>
    <property type="project" value="TreeGrafter"/>
</dbReference>
<evidence type="ECO:0000313" key="3">
    <source>
        <dbReference type="Proteomes" id="UP001283361"/>
    </source>
</evidence>
<dbReference type="InterPro" id="IPR019188">
    <property type="entry name" value="SNAPC1"/>
</dbReference>
<feature type="region of interest" description="Disordered" evidence="1">
    <location>
        <begin position="353"/>
        <end position="424"/>
    </location>
</feature>
<feature type="compositionally biased region" description="Polar residues" evidence="1">
    <location>
        <begin position="815"/>
        <end position="833"/>
    </location>
</feature>
<name>A0AAE1DWE4_9GAST</name>
<feature type="region of interest" description="Disordered" evidence="1">
    <location>
        <begin position="245"/>
        <end position="294"/>
    </location>
</feature>
<feature type="compositionally biased region" description="Basic and acidic residues" evidence="1">
    <location>
        <begin position="706"/>
        <end position="715"/>
    </location>
</feature>
<feature type="compositionally biased region" description="Polar residues" evidence="1">
    <location>
        <begin position="279"/>
        <end position="292"/>
    </location>
</feature>
<evidence type="ECO:0000313" key="2">
    <source>
        <dbReference type="EMBL" id="KAK3784845.1"/>
    </source>
</evidence>
<dbReference type="GO" id="GO:0019185">
    <property type="term" value="C:snRNA-activating protein complex"/>
    <property type="evidence" value="ECO:0007669"/>
    <property type="project" value="TreeGrafter"/>
</dbReference>
<dbReference type="PANTHER" id="PTHR15131">
    <property type="entry name" value="SMALL NUCLEAR RNA ACTIVATING COMPLEX, POLYPEPTIDE 1"/>
    <property type="match status" value="1"/>
</dbReference>
<reference evidence="2" key="1">
    <citation type="journal article" date="2023" name="G3 (Bethesda)">
        <title>A reference genome for the long-term kleptoplast-retaining sea slug Elysia crispata morphotype clarki.</title>
        <authorList>
            <person name="Eastman K.E."/>
            <person name="Pendleton A.L."/>
            <person name="Shaikh M.A."/>
            <person name="Suttiyut T."/>
            <person name="Ogas R."/>
            <person name="Tomko P."/>
            <person name="Gavelis G."/>
            <person name="Widhalm J.R."/>
            <person name="Wisecaver J.H."/>
        </authorList>
    </citation>
    <scope>NUCLEOTIDE SEQUENCE</scope>
    <source>
        <strain evidence="2">ECLA1</strain>
    </source>
</reference>
<organism evidence="2 3">
    <name type="scientific">Elysia crispata</name>
    <name type="common">lettuce slug</name>
    <dbReference type="NCBI Taxonomy" id="231223"/>
    <lineage>
        <taxon>Eukaryota</taxon>
        <taxon>Metazoa</taxon>
        <taxon>Spiralia</taxon>
        <taxon>Lophotrochozoa</taxon>
        <taxon>Mollusca</taxon>
        <taxon>Gastropoda</taxon>
        <taxon>Heterobranchia</taxon>
        <taxon>Euthyneura</taxon>
        <taxon>Panpulmonata</taxon>
        <taxon>Sacoglossa</taxon>
        <taxon>Placobranchoidea</taxon>
        <taxon>Plakobranchidae</taxon>
        <taxon>Elysia</taxon>
    </lineage>
</organism>
<feature type="region of interest" description="Disordered" evidence="1">
    <location>
        <begin position="802"/>
        <end position="833"/>
    </location>
</feature>
<dbReference type="GO" id="GO:0043565">
    <property type="term" value="F:sequence-specific DNA binding"/>
    <property type="evidence" value="ECO:0007669"/>
    <property type="project" value="TreeGrafter"/>
</dbReference>
<feature type="compositionally biased region" description="Polar residues" evidence="1">
    <location>
        <begin position="695"/>
        <end position="705"/>
    </location>
</feature>
<dbReference type="AlphaFoldDB" id="A0AAE1DWE4"/>
<feature type="region of interest" description="Disordered" evidence="1">
    <location>
        <begin position="694"/>
        <end position="731"/>
    </location>
</feature>
<proteinExistence type="predicted"/>
<feature type="compositionally biased region" description="Acidic residues" evidence="1">
    <location>
        <begin position="359"/>
        <end position="374"/>
    </location>
</feature>
<dbReference type="Pfam" id="PF09808">
    <property type="entry name" value="SNAPC1"/>
    <property type="match status" value="1"/>
</dbReference>
<accession>A0AAE1DWE4</accession>
<dbReference type="GO" id="GO:0042796">
    <property type="term" value="P:snRNA transcription by RNA polymerase III"/>
    <property type="evidence" value="ECO:0007669"/>
    <property type="project" value="TreeGrafter"/>
</dbReference>
<sequence length="1044" mass="117004">MPNHQSKAYKPTNGVRTDFKHLMNIFLSSATVRFEQFSEVWRALNMSYLCAGRNSDREAREFIEKVLVIAREYFLPPYQFQARVGGLYLLYAIYQIQPISPKVKIRLTPQQWDDSLHFQLQAKQQSHLDVVYIFNRLIQEQAFQFCFTPQEIGTHSNSWESEDAEVDLADEMKEEKCIINKLFNYESLEQLSYLQDQYQRMKVALAGPHATKPDKSLNVVKEELVEDIVLSLQSFKENVANMSKRVGNSKQKAEEELRTTPQTVGSRRQALKNQAYGGSPSTRNQRLNSASPEKNLAIDRANRAAQRALTKLKANDDQFDDAESDVCEVSLTSTTRSQAEACSAVSLHKKNLSVPQMVPDDEELSSGDGSDDDYVPPSKRAKGKKLCRQKVASRKNLQLKKTKSSSSCNSLQTGYGEAASSPIASSSKHNEWSAAASSSPVDSQLATEDICSKQRAATRSCETKGGLRNKSVSEKAGFRITWNPVINLRTREDLTATSRKRKKGRPSKNLQVFIDSREALDQEICDHDKSKCIDRSESEVSQPSSQNKITYKSKQVRVSNGQDAGTNTNLSKEKINISGNDNHSNLTSVNGVKHHGDSTLLTERVQELSKTKMRDETTCSHSELKAKQKSQSTYEVVMAPMIRGFKSNIFKNTKSSKALNLEPVITEGCNSSKPPLNSDIPQIIIYPKNKDISKTNKVTNPQYGETSKDLGKNERQQNAQTAKQLNNEKMDEAEVQSSYKIVFAPTASQSYADIGDNSSALALKLKFPNAQFSHSMQGKKIKCSNQQKPFPFHQNFSKDCSTSESAQSCHRDNDANTSKTSPNLIGGDKQSSTSQLNNIISNVQNECGFMIKPSNLTEKGRMNNAPKGQMSVRQADCVDLMPDTSCQGKIIQKPRKSRYYTVPSAFREKALQKSSDKLVIHRDNLTKVFNSMTESKKEKPVKPESAALKAMRLFRERLLGKSEEAADGAASDKAGAEYLVRQQKFFLTCRSSSTSTSHAVLLLCAMKEIQFSRNYCKVESKEMYFDQLSFDACFKNNDCTSRFT</sequence>
<dbReference type="EMBL" id="JAWDGP010002185">
    <property type="protein sequence ID" value="KAK3784845.1"/>
    <property type="molecule type" value="Genomic_DNA"/>
</dbReference>
<protein>
    <recommendedName>
        <fullName evidence="4">snRNA-activating protein complex subunit 1</fullName>
    </recommendedName>
</protein>